<organism evidence="1 2">
    <name type="scientific">Paenibacillus jilunlii</name>
    <dbReference type="NCBI Taxonomy" id="682956"/>
    <lineage>
        <taxon>Bacteria</taxon>
        <taxon>Bacillati</taxon>
        <taxon>Bacillota</taxon>
        <taxon>Bacilli</taxon>
        <taxon>Bacillales</taxon>
        <taxon>Paenibacillaceae</taxon>
        <taxon>Paenibacillus</taxon>
    </lineage>
</organism>
<sequence>MPVYTMYVGLQAISSLQADLVSAISRENSLPAVSFAAPNERRGVIFLAAKEWKESLELEKRQRSPESFP</sequence>
<accession>A0ABR5SLX8</accession>
<gene>
    <name evidence="1" type="ORF">AML91_25365</name>
</gene>
<dbReference type="RefSeq" id="WP_062526988.1">
    <property type="nucleotide sequence ID" value="NZ_CP048429.1"/>
</dbReference>
<comment type="caution">
    <text evidence="1">The sequence shown here is derived from an EMBL/GenBank/DDBJ whole genome shotgun (WGS) entry which is preliminary data.</text>
</comment>
<evidence type="ECO:0000313" key="2">
    <source>
        <dbReference type="Proteomes" id="UP000070252"/>
    </source>
</evidence>
<name>A0ABR5SLX8_9BACL</name>
<dbReference type="Proteomes" id="UP000070252">
    <property type="component" value="Unassembled WGS sequence"/>
</dbReference>
<reference evidence="1 2" key="1">
    <citation type="submission" date="2015-08" db="EMBL/GenBank/DDBJ databases">
        <title>Genome of Paenibacillus jilunlii.</title>
        <authorList>
            <person name="Sant'Anna F.H."/>
            <person name="Ambrosini A."/>
            <person name="Souza R."/>
            <person name="Bach E."/>
            <person name="Fernandes G."/>
            <person name="Balsanelli E."/>
            <person name="Baura V.A."/>
            <person name="Pedrosa F.O."/>
            <person name="Souza E.M."/>
            <person name="Passaglia L."/>
        </authorList>
    </citation>
    <scope>NUCLEOTIDE SEQUENCE [LARGE SCALE GENOMIC DNA]</scope>
    <source>
        <strain evidence="1 2">DSM 23019</strain>
    </source>
</reference>
<proteinExistence type="predicted"/>
<keyword evidence="2" id="KW-1185">Reference proteome</keyword>
<dbReference type="EMBL" id="LIPY01000123">
    <property type="protein sequence ID" value="KWX70428.1"/>
    <property type="molecule type" value="Genomic_DNA"/>
</dbReference>
<evidence type="ECO:0000313" key="1">
    <source>
        <dbReference type="EMBL" id="KWX70428.1"/>
    </source>
</evidence>
<protein>
    <submittedName>
        <fullName evidence="1">Uncharacterized protein</fullName>
    </submittedName>
</protein>